<evidence type="ECO:0000256" key="2">
    <source>
        <dbReference type="ARBA" id="ARBA00023015"/>
    </source>
</evidence>
<evidence type="ECO:0000256" key="4">
    <source>
        <dbReference type="ARBA" id="ARBA00023163"/>
    </source>
</evidence>
<dbReference type="InterPro" id="IPR036421">
    <property type="entry name" value="Fe_dep_repressor_sf"/>
</dbReference>
<keyword evidence="7" id="KW-1185">Reference proteome</keyword>
<dbReference type="GO" id="GO:0046914">
    <property type="term" value="F:transition metal ion binding"/>
    <property type="evidence" value="ECO:0007669"/>
    <property type="project" value="InterPro"/>
</dbReference>
<dbReference type="SMART" id="SM00529">
    <property type="entry name" value="HTH_DTXR"/>
    <property type="match status" value="1"/>
</dbReference>
<keyword evidence="4" id="KW-0804">Transcription</keyword>
<dbReference type="Pfam" id="PF02742">
    <property type="entry name" value="Fe_dep_repr_C"/>
    <property type="match status" value="1"/>
</dbReference>
<dbReference type="InterPro" id="IPR022689">
    <property type="entry name" value="Iron_dep_repressor"/>
</dbReference>
<dbReference type="InterPro" id="IPR050536">
    <property type="entry name" value="DtxR_MntR_Metal-Reg"/>
</dbReference>
<comment type="similarity">
    <text evidence="1">Belongs to the DtxR/MntR family.</text>
</comment>
<organism evidence="6 7">
    <name type="scientific">[Clostridium] fimetarium</name>
    <dbReference type="NCBI Taxonomy" id="99656"/>
    <lineage>
        <taxon>Bacteria</taxon>
        <taxon>Bacillati</taxon>
        <taxon>Bacillota</taxon>
        <taxon>Clostridia</taxon>
        <taxon>Lachnospirales</taxon>
        <taxon>Lachnospiraceae</taxon>
    </lineage>
</organism>
<evidence type="ECO:0000313" key="6">
    <source>
        <dbReference type="EMBL" id="SEV85428.1"/>
    </source>
</evidence>
<feature type="domain" description="HTH dtxR-type" evidence="5">
    <location>
        <begin position="6"/>
        <end position="66"/>
    </location>
</feature>
<dbReference type="PANTHER" id="PTHR33238">
    <property type="entry name" value="IRON (METAL) DEPENDENT REPRESSOR, DTXR FAMILY"/>
    <property type="match status" value="1"/>
</dbReference>
<evidence type="ECO:0000259" key="5">
    <source>
        <dbReference type="PROSITE" id="PS50944"/>
    </source>
</evidence>
<reference evidence="6 7" key="1">
    <citation type="submission" date="2016-10" db="EMBL/GenBank/DDBJ databases">
        <authorList>
            <person name="de Groot N.N."/>
        </authorList>
    </citation>
    <scope>NUCLEOTIDE SEQUENCE [LARGE SCALE GENOMIC DNA]</scope>
    <source>
        <strain evidence="6 7">DSM 9179</strain>
    </source>
</reference>
<dbReference type="SUPFAM" id="SSF47979">
    <property type="entry name" value="Iron-dependent repressor protein, dimerization domain"/>
    <property type="match status" value="1"/>
</dbReference>
<dbReference type="Proteomes" id="UP000199701">
    <property type="component" value="Unassembled WGS sequence"/>
</dbReference>
<dbReference type="GO" id="GO:0046983">
    <property type="term" value="F:protein dimerization activity"/>
    <property type="evidence" value="ECO:0007669"/>
    <property type="project" value="InterPro"/>
</dbReference>
<evidence type="ECO:0000313" key="7">
    <source>
        <dbReference type="Proteomes" id="UP000199701"/>
    </source>
</evidence>
<dbReference type="GO" id="GO:0003677">
    <property type="term" value="F:DNA binding"/>
    <property type="evidence" value="ECO:0007669"/>
    <property type="project" value="UniProtKB-KW"/>
</dbReference>
<dbReference type="InterPro" id="IPR036388">
    <property type="entry name" value="WH-like_DNA-bd_sf"/>
</dbReference>
<dbReference type="GO" id="GO:0003700">
    <property type="term" value="F:DNA-binding transcription factor activity"/>
    <property type="evidence" value="ECO:0007669"/>
    <property type="project" value="InterPro"/>
</dbReference>
<dbReference type="SUPFAM" id="SSF46785">
    <property type="entry name" value="Winged helix' DNA-binding domain"/>
    <property type="match status" value="1"/>
</dbReference>
<keyword evidence="3" id="KW-0238">DNA-binding</keyword>
<proteinExistence type="inferred from homology"/>
<dbReference type="Gene3D" id="1.10.10.10">
    <property type="entry name" value="Winged helix-like DNA-binding domain superfamily/Winged helix DNA-binding domain"/>
    <property type="match status" value="1"/>
</dbReference>
<dbReference type="Gene3D" id="1.10.60.10">
    <property type="entry name" value="Iron dependent repressor, metal binding and dimerisation domain"/>
    <property type="match status" value="1"/>
</dbReference>
<dbReference type="InterPro" id="IPR022687">
    <property type="entry name" value="HTH_DTXR"/>
</dbReference>
<accession>A0A1I0MBC6</accession>
<keyword evidence="2" id="KW-0805">Transcription regulation</keyword>
<dbReference type="STRING" id="99656.SAMN05421659_101358"/>
<gene>
    <name evidence="6" type="ORF">SAMN05421659_101358</name>
</gene>
<evidence type="ECO:0000256" key="3">
    <source>
        <dbReference type="ARBA" id="ARBA00023125"/>
    </source>
</evidence>
<dbReference type="PROSITE" id="PS50944">
    <property type="entry name" value="HTH_DTXR"/>
    <property type="match status" value="1"/>
</dbReference>
<dbReference type="InterPro" id="IPR001367">
    <property type="entry name" value="Fe_dep_repressor"/>
</dbReference>
<name>A0A1I0MBC6_9FIRM</name>
<dbReference type="PANTHER" id="PTHR33238:SF7">
    <property type="entry name" value="IRON-DEPENDENT TRANSCRIPTIONAL REGULATOR"/>
    <property type="match status" value="1"/>
</dbReference>
<sequence>MYFLKLHQSGEDYIKTILLLQKQSHEVRNVDIAEAMGYAKPSVSHMIKNLKQLHYVTVIGNNVCLTADGLQYANKIYVRYRTIRDLLIYLGVSPQTAEKDACRIEHMISDETFEALKNQLTKKGEMINGVFADSTINKGL</sequence>
<dbReference type="InterPro" id="IPR036390">
    <property type="entry name" value="WH_DNA-bd_sf"/>
</dbReference>
<dbReference type="AlphaFoldDB" id="A0A1I0MBC6"/>
<evidence type="ECO:0000256" key="1">
    <source>
        <dbReference type="ARBA" id="ARBA00007871"/>
    </source>
</evidence>
<dbReference type="EMBL" id="FOJI01000001">
    <property type="protein sequence ID" value="SEV85428.1"/>
    <property type="molecule type" value="Genomic_DNA"/>
</dbReference>
<dbReference type="Pfam" id="PF01325">
    <property type="entry name" value="Fe_dep_repress"/>
    <property type="match status" value="1"/>
</dbReference>
<protein>
    <submittedName>
        <fullName evidence="6">Mn-dependent transcriptional regulator, DtxR family</fullName>
    </submittedName>
</protein>